<evidence type="ECO:0000256" key="5">
    <source>
        <dbReference type="ARBA" id="ARBA00022840"/>
    </source>
</evidence>
<dbReference type="EC" id="5.6.2.2" evidence="9"/>
<keyword evidence="6 9" id="KW-0799">Topoisomerase</keyword>
<dbReference type="Gene3D" id="3.30.1360.40">
    <property type="match status" value="1"/>
</dbReference>
<reference evidence="12 13" key="1">
    <citation type="submission" date="2015-01" db="EMBL/GenBank/DDBJ databases">
        <authorList>
            <person name="Pelicic Vladimir"/>
        </authorList>
    </citation>
    <scope>NUCLEOTIDE SEQUENCE [LARGE SCALE GENOMIC DNA]</scope>
    <source>
        <strain evidence="12 13">2908</strain>
    </source>
</reference>
<dbReference type="InterPro" id="IPR050220">
    <property type="entry name" value="Type_II_DNA_Topoisomerases"/>
</dbReference>
<keyword evidence="5 9" id="KW-0067">ATP-binding</keyword>
<dbReference type="NCBIfam" id="NF004044">
    <property type="entry name" value="PRK05561.1"/>
    <property type="match status" value="1"/>
</dbReference>
<keyword evidence="7 9" id="KW-0238">DNA-binding</keyword>
<dbReference type="PANTHER" id="PTHR43493:SF5">
    <property type="entry name" value="DNA GYRASE SUBUNIT A, CHLOROPLASTIC_MITOCHONDRIAL"/>
    <property type="match status" value="1"/>
</dbReference>
<comment type="function">
    <text evidence="9">A type II topoisomerase that negatively supercoils closed circular double-stranded (ds) DNA in an ATP-dependent manner to modulate DNA topology and maintain chromosomes in an underwound state. Negative supercoiling favors strand separation, and DNA replication, transcription, recombination and repair, all of which involve strand separation. Also able to catalyze the interconversion of other topological isomers of dsDNA rings, including catenanes and knotted rings. Type II topoisomerases break and join 2 DNA strands simultaneously in an ATP-dependent manner.</text>
</comment>
<dbReference type="PANTHER" id="PTHR43493">
    <property type="entry name" value="DNA GYRASE/TOPOISOMERASE SUBUNIT A"/>
    <property type="match status" value="1"/>
</dbReference>
<dbReference type="Gene3D" id="3.90.199.10">
    <property type="entry name" value="Topoisomerase II, domain 5"/>
    <property type="match status" value="1"/>
</dbReference>
<dbReference type="Pfam" id="PF00521">
    <property type="entry name" value="DNA_topoisoIV"/>
    <property type="match status" value="1"/>
</dbReference>
<gene>
    <name evidence="9 12" type="primary">gyrA</name>
    <name evidence="12" type="ORF">SSV_1092</name>
</gene>
<dbReference type="InterPro" id="IPR013757">
    <property type="entry name" value="Topo_IIA_A_a_sf"/>
</dbReference>
<evidence type="ECO:0000256" key="2">
    <source>
        <dbReference type="ARBA" id="ARBA00008263"/>
    </source>
</evidence>
<sequence length="826" mass="92404">MKERHFLMQDRNLVNVNLTSEMKTSFIDYAMSVIVARALPDVRDGLKPVHRRILYGMNELGVTPEKPHKKSARITGDVMGKYHPHGDSSIYEAMVRMAQWWSYRYMLVDGHGNFGSMDGDGAAAQRYTEARMSKIALEMLRDINKNTVDYIDNYDASEREPVVLPARFPNLLVNGATGIAVGMATNIPTHNLGESIDAVKLVMDNPEATTRDIMEVLPGPDFPTGALVMGKSGIHRAYETGKGSIVLRSRTEIEEMKNGRERIVVTEFPYMVNKTKVHEHIVRLVQEKRIDGITAVRDESNREGVRFVIEVRRDASAHVILNNLFKLTQMQTNFSFNMLAIQNGVPKILSLREILLAYIEHQKEVVTRRTAFDKEKAEARAHILAGLLIALDHIDEVIRIIRNSETDAEAQAELIAKFELSERQSQAILDMRLRRLTGLERDKIQSEYDELIALIADLADILAKPERVIAIIKEELDEVKRKFADDRRTELMVGEVLSLEDEDLIEEADVLITLSNKGYIKRLNQAEFTAQKRGGRGVQGTGVKDDDFVKELVSTSTHDRLLFFTNKGRVYRLKGYEIPEYGRTAKGLPVVNLLKLDEGETIQTIINVQQDRSDDSYLFFTTRHGVVKRTSVTEFANIRQNGLKALNLKDEDELINVFLTDGAADVIIGTKFGYSVRFNETAVRSMSRIATGVRGVNLREGDQVVGAGVIAEGDEVLVITEKGYGKRTLASEYPTKGRGGKGIKTANITDKNGPLAGLMTVTGEEDLMIITNTGVIIRTSVANISQTGRSTMGVKVMRLDQNAQIVTFTSVEADDKEDVAEEENES</sequence>
<dbReference type="PROSITE" id="PS52040">
    <property type="entry name" value="TOPO_IIA"/>
    <property type="match status" value="1"/>
</dbReference>
<dbReference type="GO" id="GO:0006265">
    <property type="term" value="P:DNA topological change"/>
    <property type="evidence" value="ECO:0007669"/>
    <property type="project" value="UniProtKB-UniRule"/>
</dbReference>
<comment type="subunit">
    <text evidence="9">Heterotetramer, composed of two GyrA and two GyrB chains. In the heterotetramer, GyrA contains the active site tyrosine that forms a transient covalent intermediate with DNA, while GyrB binds cofactors and catalyzes ATP hydrolysis.</text>
</comment>
<dbReference type="Proteomes" id="UP000183504">
    <property type="component" value="Unassembled WGS sequence"/>
</dbReference>
<dbReference type="GO" id="GO:0005694">
    <property type="term" value="C:chromosome"/>
    <property type="evidence" value="ECO:0007669"/>
    <property type="project" value="InterPro"/>
</dbReference>
<protein>
    <recommendedName>
        <fullName evidence="9">DNA gyrase subunit A</fullName>
        <ecNumber evidence="9">5.6.2.2</ecNumber>
    </recommendedName>
</protein>
<dbReference type="InterPro" id="IPR013758">
    <property type="entry name" value="Topo_IIA_A/C_ab"/>
</dbReference>
<dbReference type="GO" id="GO:0006261">
    <property type="term" value="P:DNA-templated DNA replication"/>
    <property type="evidence" value="ECO:0007669"/>
    <property type="project" value="UniProtKB-UniRule"/>
</dbReference>
<keyword evidence="4 9" id="KW-0547">Nucleotide-binding</keyword>
<dbReference type="GO" id="GO:0034335">
    <property type="term" value="F:DNA negative supercoiling activity"/>
    <property type="evidence" value="ECO:0007669"/>
    <property type="project" value="UniProtKB-ARBA"/>
</dbReference>
<feature type="active site" description="O-(5'-phospho-DNA)-tyrosine intermediate" evidence="9 10">
    <location>
        <position position="127"/>
    </location>
</feature>
<proteinExistence type="inferred from homology"/>
<comment type="catalytic activity">
    <reaction evidence="1 9 10">
        <text>ATP-dependent breakage, passage and rejoining of double-stranded DNA.</text>
        <dbReference type="EC" id="5.6.2.2"/>
    </reaction>
</comment>
<comment type="miscellaneous">
    <text evidence="9">Few gyrases are as efficient as E.coli at forming negative supercoils. Not all organisms have 2 type II topoisomerases; in organisms with a single type II topoisomerase this enzyme also has to decatenate newly replicated chromosomes.</text>
</comment>
<keyword evidence="8 9" id="KW-0413">Isomerase</keyword>
<keyword evidence="3 9" id="KW-0963">Cytoplasm</keyword>
<dbReference type="NCBIfam" id="TIGR01063">
    <property type="entry name" value="gyrA"/>
    <property type="match status" value="1"/>
</dbReference>
<evidence type="ECO:0000313" key="12">
    <source>
        <dbReference type="EMBL" id="CEL90392.1"/>
    </source>
</evidence>
<dbReference type="SMR" id="A0A0B7GKN4"/>
<dbReference type="InterPro" id="IPR035516">
    <property type="entry name" value="Gyrase/topoIV_suA_C"/>
</dbReference>
<dbReference type="Gene3D" id="2.120.10.90">
    <property type="entry name" value="DNA gyrase/topoisomerase IV, subunit A, C-terminal"/>
    <property type="match status" value="1"/>
</dbReference>
<evidence type="ECO:0000256" key="4">
    <source>
        <dbReference type="ARBA" id="ARBA00022741"/>
    </source>
</evidence>
<evidence type="ECO:0000256" key="3">
    <source>
        <dbReference type="ARBA" id="ARBA00022490"/>
    </source>
</evidence>
<feature type="short sequence motif" description="GyrA-box" evidence="9">
    <location>
        <begin position="531"/>
        <end position="537"/>
    </location>
</feature>
<dbReference type="HAMAP" id="MF_01897">
    <property type="entry name" value="GyrA"/>
    <property type="match status" value="1"/>
</dbReference>
<evidence type="ECO:0000259" key="11">
    <source>
        <dbReference type="PROSITE" id="PS52040"/>
    </source>
</evidence>
<comment type="similarity">
    <text evidence="2 9">Belongs to the type II topoisomerase GyrA/ParC subunit family.</text>
</comment>
<dbReference type="Pfam" id="PF03989">
    <property type="entry name" value="DNA_gyraseA_C"/>
    <property type="match status" value="6"/>
</dbReference>
<dbReference type="SUPFAM" id="SSF101904">
    <property type="entry name" value="GyrA/ParC C-terminal domain-like"/>
    <property type="match status" value="1"/>
</dbReference>
<dbReference type="GO" id="GO:0005524">
    <property type="term" value="F:ATP binding"/>
    <property type="evidence" value="ECO:0007669"/>
    <property type="project" value="UniProtKB-UniRule"/>
</dbReference>
<evidence type="ECO:0000256" key="1">
    <source>
        <dbReference type="ARBA" id="ARBA00000185"/>
    </source>
</evidence>
<dbReference type="InterPro" id="IPR006691">
    <property type="entry name" value="GyrA/parC_rep"/>
</dbReference>
<dbReference type="GO" id="GO:0009330">
    <property type="term" value="C:DNA topoisomerase type II (double strand cut, ATP-hydrolyzing) complex"/>
    <property type="evidence" value="ECO:0007669"/>
    <property type="project" value="TreeGrafter"/>
</dbReference>
<evidence type="ECO:0000256" key="10">
    <source>
        <dbReference type="PROSITE-ProRule" id="PRU01384"/>
    </source>
</evidence>
<dbReference type="SMART" id="SM00434">
    <property type="entry name" value="TOP4c"/>
    <property type="match status" value="1"/>
</dbReference>
<organism evidence="12 13">
    <name type="scientific">Streptococcus sanguinis</name>
    <dbReference type="NCBI Taxonomy" id="1305"/>
    <lineage>
        <taxon>Bacteria</taxon>
        <taxon>Bacillati</taxon>
        <taxon>Bacillota</taxon>
        <taxon>Bacilli</taxon>
        <taxon>Lactobacillales</taxon>
        <taxon>Streptococcaceae</taxon>
        <taxon>Streptococcus</taxon>
    </lineage>
</organism>
<dbReference type="FunFam" id="1.10.268.10:FF:000001">
    <property type="entry name" value="DNA gyrase subunit A"/>
    <property type="match status" value="1"/>
</dbReference>
<evidence type="ECO:0000256" key="6">
    <source>
        <dbReference type="ARBA" id="ARBA00023029"/>
    </source>
</evidence>
<dbReference type="GO" id="GO:0003677">
    <property type="term" value="F:DNA binding"/>
    <property type="evidence" value="ECO:0007669"/>
    <property type="project" value="UniProtKB-UniRule"/>
</dbReference>
<comment type="subcellular location">
    <subcellularLocation>
        <location evidence="9">Cytoplasm</location>
    </subcellularLocation>
</comment>
<feature type="domain" description="Topo IIA-type catalytic" evidence="11">
    <location>
        <begin position="39"/>
        <end position="504"/>
    </location>
</feature>
<evidence type="ECO:0000256" key="7">
    <source>
        <dbReference type="ARBA" id="ARBA00023125"/>
    </source>
</evidence>
<dbReference type="AlphaFoldDB" id="A0A0B7GKN4"/>
<dbReference type="FunFam" id="2.120.10.90:FF:000004">
    <property type="entry name" value="DNA gyrase subunit A"/>
    <property type="match status" value="1"/>
</dbReference>
<evidence type="ECO:0000256" key="9">
    <source>
        <dbReference type="HAMAP-Rule" id="MF_01897"/>
    </source>
</evidence>
<dbReference type="Gene3D" id="1.10.268.10">
    <property type="entry name" value="Topoisomerase, domain 3"/>
    <property type="match status" value="1"/>
</dbReference>
<dbReference type="GO" id="GO:0005737">
    <property type="term" value="C:cytoplasm"/>
    <property type="evidence" value="ECO:0007669"/>
    <property type="project" value="UniProtKB-SubCell"/>
</dbReference>
<dbReference type="InterPro" id="IPR005743">
    <property type="entry name" value="GyrA"/>
</dbReference>
<evidence type="ECO:0000256" key="8">
    <source>
        <dbReference type="ARBA" id="ARBA00023235"/>
    </source>
</evidence>
<accession>A0A0B7GKN4</accession>
<dbReference type="FunFam" id="3.90.199.10:FF:000001">
    <property type="entry name" value="DNA gyrase subunit A"/>
    <property type="match status" value="1"/>
</dbReference>
<name>A0A0B7GKN4_STRSA</name>
<dbReference type="SUPFAM" id="SSF56719">
    <property type="entry name" value="Type II DNA topoisomerase"/>
    <property type="match status" value="1"/>
</dbReference>
<dbReference type="NCBIfam" id="NF004043">
    <property type="entry name" value="PRK05560.1"/>
    <property type="match status" value="1"/>
</dbReference>
<dbReference type="CDD" id="cd00187">
    <property type="entry name" value="TOP4c"/>
    <property type="match status" value="1"/>
</dbReference>
<dbReference type="EMBL" id="CDMW01000001">
    <property type="protein sequence ID" value="CEL90392.1"/>
    <property type="molecule type" value="Genomic_DNA"/>
</dbReference>
<dbReference type="InterPro" id="IPR002205">
    <property type="entry name" value="Topo_IIA_dom_A"/>
</dbReference>
<dbReference type="FunFam" id="3.30.1360.40:FF:000002">
    <property type="entry name" value="DNA gyrase subunit A"/>
    <property type="match status" value="1"/>
</dbReference>
<dbReference type="InterPro" id="IPR013760">
    <property type="entry name" value="Topo_IIA-like_dom_sf"/>
</dbReference>
<evidence type="ECO:0000313" key="13">
    <source>
        <dbReference type="Proteomes" id="UP000183504"/>
    </source>
</evidence>